<comment type="caution">
    <text evidence="1">The sequence shown here is derived from an EMBL/GenBank/DDBJ whole genome shotgun (WGS) entry which is preliminary data.</text>
</comment>
<accession>A0AAE0TFP9</accession>
<dbReference type="Proteomes" id="UP001195483">
    <property type="component" value="Unassembled WGS sequence"/>
</dbReference>
<gene>
    <name evidence="1" type="ORF">CHS0354_041572</name>
</gene>
<dbReference type="AlphaFoldDB" id="A0AAE0TFP9"/>
<protein>
    <submittedName>
        <fullName evidence="1">Uncharacterized protein</fullName>
    </submittedName>
</protein>
<name>A0AAE0TFP9_9BIVA</name>
<reference evidence="1" key="1">
    <citation type="journal article" date="2021" name="Genome Biol. Evol.">
        <title>A High-Quality Reference Genome for a Parasitic Bivalve with Doubly Uniparental Inheritance (Bivalvia: Unionida).</title>
        <authorList>
            <person name="Smith C.H."/>
        </authorList>
    </citation>
    <scope>NUCLEOTIDE SEQUENCE</scope>
    <source>
        <strain evidence="1">CHS0354</strain>
    </source>
</reference>
<feature type="non-terminal residue" evidence="1">
    <location>
        <position position="53"/>
    </location>
</feature>
<reference evidence="1" key="2">
    <citation type="journal article" date="2021" name="Genome Biol. Evol.">
        <title>Developing a high-quality reference genome for a parasitic bivalve with doubly uniparental inheritance (Bivalvia: Unionida).</title>
        <authorList>
            <person name="Smith C.H."/>
        </authorList>
    </citation>
    <scope>NUCLEOTIDE SEQUENCE</scope>
    <source>
        <strain evidence="1">CHS0354</strain>
        <tissue evidence="1">Mantle</tissue>
    </source>
</reference>
<reference evidence="1" key="3">
    <citation type="submission" date="2023-05" db="EMBL/GenBank/DDBJ databases">
        <authorList>
            <person name="Smith C.H."/>
        </authorList>
    </citation>
    <scope>NUCLEOTIDE SEQUENCE</scope>
    <source>
        <strain evidence="1">CHS0354</strain>
        <tissue evidence="1">Mantle</tissue>
    </source>
</reference>
<dbReference type="EMBL" id="JAEAOA010002347">
    <property type="protein sequence ID" value="KAK3609522.1"/>
    <property type="molecule type" value="Genomic_DNA"/>
</dbReference>
<organism evidence="1 2">
    <name type="scientific">Potamilus streckersoni</name>
    <dbReference type="NCBI Taxonomy" id="2493646"/>
    <lineage>
        <taxon>Eukaryota</taxon>
        <taxon>Metazoa</taxon>
        <taxon>Spiralia</taxon>
        <taxon>Lophotrochozoa</taxon>
        <taxon>Mollusca</taxon>
        <taxon>Bivalvia</taxon>
        <taxon>Autobranchia</taxon>
        <taxon>Heteroconchia</taxon>
        <taxon>Palaeoheterodonta</taxon>
        <taxon>Unionida</taxon>
        <taxon>Unionoidea</taxon>
        <taxon>Unionidae</taxon>
        <taxon>Ambleminae</taxon>
        <taxon>Lampsilini</taxon>
        <taxon>Potamilus</taxon>
    </lineage>
</organism>
<evidence type="ECO:0000313" key="2">
    <source>
        <dbReference type="Proteomes" id="UP001195483"/>
    </source>
</evidence>
<sequence>MTIFVLTVHVDPGHVVVKCEVYLLKDHCTQSGYLNVHKFTRLKDIEGATVMQL</sequence>
<evidence type="ECO:0000313" key="1">
    <source>
        <dbReference type="EMBL" id="KAK3609522.1"/>
    </source>
</evidence>
<keyword evidence="2" id="KW-1185">Reference proteome</keyword>
<proteinExistence type="predicted"/>